<comment type="caution">
    <text evidence="2">The sequence shown here is derived from an EMBL/GenBank/DDBJ whole genome shotgun (WGS) entry which is preliminary data.</text>
</comment>
<proteinExistence type="predicted"/>
<evidence type="ECO:0000313" key="2">
    <source>
        <dbReference type="EMBL" id="GFD33841.1"/>
    </source>
</evidence>
<dbReference type="EMBL" id="BKCJ011439872">
    <property type="protein sequence ID" value="GFD33841.1"/>
    <property type="molecule type" value="Genomic_DNA"/>
</dbReference>
<organism evidence="2">
    <name type="scientific">Tanacetum cinerariifolium</name>
    <name type="common">Dalmatian daisy</name>
    <name type="synonym">Chrysanthemum cinerariifolium</name>
    <dbReference type="NCBI Taxonomy" id="118510"/>
    <lineage>
        <taxon>Eukaryota</taxon>
        <taxon>Viridiplantae</taxon>
        <taxon>Streptophyta</taxon>
        <taxon>Embryophyta</taxon>
        <taxon>Tracheophyta</taxon>
        <taxon>Spermatophyta</taxon>
        <taxon>Magnoliopsida</taxon>
        <taxon>eudicotyledons</taxon>
        <taxon>Gunneridae</taxon>
        <taxon>Pentapetalae</taxon>
        <taxon>asterids</taxon>
        <taxon>campanulids</taxon>
        <taxon>Asterales</taxon>
        <taxon>Asteraceae</taxon>
        <taxon>Asteroideae</taxon>
        <taxon>Anthemideae</taxon>
        <taxon>Anthemidinae</taxon>
        <taxon>Tanacetum</taxon>
    </lineage>
</organism>
<feature type="region of interest" description="Disordered" evidence="1">
    <location>
        <begin position="52"/>
        <end position="71"/>
    </location>
</feature>
<reference evidence="2" key="1">
    <citation type="journal article" date="2019" name="Sci. Rep.">
        <title>Draft genome of Tanacetum cinerariifolium, the natural source of mosquito coil.</title>
        <authorList>
            <person name="Yamashiro T."/>
            <person name="Shiraishi A."/>
            <person name="Satake H."/>
            <person name="Nakayama K."/>
        </authorList>
    </citation>
    <scope>NUCLEOTIDE SEQUENCE</scope>
</reference>
<protein>
    <submittedName>
        <fullName evidence="2">Uncharacterized protein</fullName>
    </submittedName>
</protein>
<feature type="compositionally biased region" description="Polar residues" evidence="1">
    <location>
        <begin position="61"/>
        <end position="71"/>
    </location>
</feature>
<feature type="non-terminal residue" evidence="2">
    <location>
        <position position="71"/>
    </location>
</feature>
<gene>
    <name evidence="2" type="ORF">Tci_905810</name>
</gene>
<name>A0A699VL19_TANCI</name>
<accession>A0A699VL19</accession>
<sequence>MHQLALHLNQLLGVQADLLQGLNLNSYLPVSLLLQRNLCRLPVMEEPSHSVFETGAEDQPIVQTSQHPEWF</sequence>
<dbReference type="AlphaFoldDB" id="A0A699VL19"/>
<evidence type="ECO:0000256" key="1">
    <source>
        <dbReference type="SAM" id="MobiDB-lite"/>
    </source>
</evidence>